<feature type="binding site" evidence="13">
    <location>
        <position position="446"/>
    </location>
    <ligand>
        <name>Ca(2+)</name>
        <dbReference type="ChEBI" id="CHEBI:29108"/>
    </ligand>
</feature>
<feature type="binding site" evidence="13">
    <location>
        <position position="393"/>
    </location>
    <ligand>
        <name>Zn(2+)</name>
        <dbReference type="ChEBI" id="CHEBI:29105"/>
        <label>1</label>
        <note>catalytic</note>
    </ligand>
</feature>
<dbReference type="GO" id="GO:0006364">
    <property type="term" value="P:rRNA processing"/>
    <property type="evidence" value="ECO:0007669"/>
    <property type="project" value="UniProtKB-UniRule"/>
</dbReference>
<dbReference type="InterPro" id="IPR042173">
    <property type="entry name" value="RNase_J_2"/>
</dbReference>
<comment type="similarity">
    <text evidence="10">Belongs to the metallo-beta-lactamase superfamily. RNA-metabolizing metallo-beta-lactamase-like family. Bacterial RNase J subfamily.</text>
</comment>
<dbReference type="InterPro" id="IPR011108">
    <property type="entry name" value="RMMBL"/>
</dbReference>
<evidence type="ECO:0000256" key="6">
    <source>
        <dbReference type="ARBA" id="ARBA00022801"/>
    </source>
</evidence>
<dbReference type="GO" id="GO:0003723">
    <property type="term" value="F:RNA binding"/>
    <property type="evidence" value="ECO:0007669"/>
    <property type="project" value="UniProtKB-UniRule"/>
</dbReference>
<keyword evidence="9 10" id="KW-0694">RNA-binding</keyword>
<dbReference type="InterPro" id="IPR030854">
    <property type="entry name" value="RNase_J_bac"/>
</dbReference>
<dbReference type="CDD" id="cd07714">
    <property type="entry name" value="RNaseJ_MBL-fold"/>
    <property type="match status" value="1"/>
</dbReference>
<feature type="active site" description="Proton acceptor" evidence="11">
    <location>
        <position position="371"/>
    </location>
</feature>
<feature type="binding site" evidence="13">
    <location>
        <position position="143"/>
    </location>
    <ligand>
        <name>Zn(2+)</name>
        <dbReference type="ChEBI" id="CHEBI:29105"/>
        <label>1</label>
        <note>catalytic</note>
    </ligand>
</feature>
<dbReference type="AlphaFoldDB" id="A0A371IWB2"/>
<evidence type="ECO:0000256" key="4">
    <source>
        <dbReference type="ARBA" id="ARBA00022723"/>
    </source>
</evidence>
<keyword evidence="8 10" id="KW-0269">Exonuclease</keyword>
<evidence type="ECO:0000313" key="16">
    <source>
        <dbReference type="Proteomes" id="UP000243494"/>
    </source>
</evidence>
<evidence type="ECO:0000256" key="8">
    <source>
        <dbReference type="ARBA" id="ARBA00022839"/>
    </source>
</evidence>
<comment type="caution">
    <text evidence="15">The sequence shown here is derived from an EMBL/GenBank/DDBJ whole genome shotgun (WGS) entry which is preliminary data.</text>
</comment>
<feature type="binding site" evidence="13">
    <location>
        <position position="80"/>
    </location>
    <ligand>
        <name>Zn(2+)</name>
        <dbReference type="ChEBI" id="CHEBI:29105"/>
        <label>1</label>
        <note>catalytic</note>
    </ligand>
</feature>
<comment type="function">
    <text evidence="10">An RNase that has 5'-3' exonuclease and possibly endonuclease activity. Involved in maturation of rRNA and in some organisms also mRNA maturation and/or decay.</text>
</comment>
<dbReference type="HAMAP" id="MF_01491">
    <property type="entry name" value="RNase_J_bact"/>
    <property type="match status" value="1"/>
</dbReference>
<dbReference type="PANTHER" id="PTHR43694:SF1">
    <property type="entry name" value="RIBONUCLEASE J"/>
    <property type="match status" value="1"/>
</dbReference>
<feature type="binding site" evidence="13">
    <location>
        <position position="51"/>
    </location>
    <ligand>
        <name>Ca(2+)</name>
        <dbReference type="ChEBI" id="CHEBI:29108"/>
    </ligand>
</feature>
<gene>
    <name evidence="10" type="primary">rnj</name>
    <name evidence="15" type="ORF">CHF27_000830</name>
</gene>
<feature type="binding site" evidence="13">
    <location>
        <position position="78"/>
    </location>
    <ligand>
        <name>Zn(2+)</name>
        <dbReference type="ChEBI" id="CHEBI:29105"/>
        <label>2</label>
        <note>catalytic</note>
    </ligand>
</feature>
<name>A0A371IWB2_9FIRM</name>
<evidence type="ECO:0000256" key="1">
    <source>
        <dbReference type="ARBA" id="ARBA00004496"/>
    </source>
</evidence>
<protein>
    <recommendedName>
        <fullName evidence="10">Ribonuclease J</fullName>
        <shortName evidence="10">RNase J</shortName>
        <ecNumber evidence="10">3.1.-.-</ecNumber>
    </recommendedName>
</protein>
<dbReference type="OrthoDB" id="9758375at2"/>
<evidence type="ECO:0000256" key="10">
    <source>
        <dbReference type="HAMAP-Rule" id="MF_01491"/>
    </source>
</evidence>
<keyword evidence="7 13" id="KW-0862">Zinc</keyword>
<keyword evidence="13" id="KW-0106">Calcium</keyword>
<evidence type="ECO:0000313" key="15">
    <source>
        <dbReference type="EMBL" id="RDY24773.1"/>
    </source>
</evidence>
<dbReference type="Pfam" id="PF07521">
    <property type="entry name" value="RMMBL"/>
    <property type="match status" value="1"/>
</dbReference>
<evidence type="ECO:0000256" key="3">
    <source>
        <dbReference type="ARBA" id="ARBA00022722"/>
    </source>
</evidence>
<feature type="active site" description="Proton donor" evidence="11">
    <location>
        <position position="197"/>
    </location>
</feature>
<evidence type="ECO:0000256" key="11">
    <source>
        <dbReference type="PIRSR" id="PIRSR004803-1"/>
    </source>
</evidence>
<dbReference type="InterPro" id="IPR004613">
    <property type="entry name" value="RNase_J"/>
</dbReference>
<dbReference type="PANTHER" id="PTHR43694">
    <property type="entry name" value="RIBONUCLEASE J"/>
    <property type="match status" value="1"/>
</dbReference>
<dbReference type="InterPro" id="IPR001587">
    <property type="entry name" value="RNase_J_CS"/>
</dbReference>
<dbReference type="InterPro" id="IPR036866">
    <property type="entry name" value="RibonucZ/Hydroxyglut_hydro"/>
</dbReference>
<keyword evidence="2 10" id="KW-0963">Cytoplasm</keyword>
<keyword evidence="3 10" id="KW-0540">Nuclease</keyword>
<feature type="binding site" evidence="13">
    <location>
        <position position="76"/>
    </location>
    <ligand>
        <name>Zn(2+)</name>
        <dbReference type="ChEBI" id="CHEBI:29105"/>
        <label>1</label>
        <note>catalytic</note>
    </ligand>
</feature>
<feature type="binding site" evidence="12">
    <location>
        <begin position="235"/>
        <end position="237"/>
    </location>
    <ligand>
        <name>substrate</name>
    </ligand>
</feature>
<keyword evidence="16" id="KW-1185">Reference proteome</keyword>
<dbReference type="SUPFAM" id="SSF56281">
    <property type="entry name" value="Metallo-hydrolase/oxidoreductase"/>
    <property type="match status" value="1"/>
</dbReference>
<feature type="binding site" evidence="13">
    <location>
        <position position="165"/>
    </location>
    <ligand>
        <name>Zn(2+)</name>
        <dbReference type="ChEBI" id="CHEBI:29105"/>
        <label>1</label>
        <note>catalytic</note>
    </ligand>
</feature>
<dbReference type="InterPro" id="IPR001279">
    <property type="entry name" value="Metallo-B-lactamas"/>
</dbReference>
<reference evidence="15 16" key="1">
    <citation type="journal article" date="2017" name="Genome Announc.">
        <title>Draft Genome Sequence of Romboutsia maritimum sp. nov. Strain CCRI-22766(T), Isolated from Coastal Estuarine Mud.</title>
        <authorList>
            <person name="Maheux A.F."/>
            <person name="Boudreau D.K."/>
            <person name="Berube E."/>
            <person name="Boissinot M."/>
            <person name="Raymond F."/>
            <person name="Brodeur S."/>
            <person name="Corbeil J."/>
            <person name="Brightwell G."/>
            <person name="Broda D."/>
            <person name="Omar R.F."/>
            <person name="Bergeron M.G."/>
        </authorList>
    </citation>
    <scope>NUCLEOTIDE SEQUENCE [LARGE SCALE GENOMIC DNA]</scope>
    <source>
        <strain evidence="15 16">CCRI-22766</strain>
    </source>
</reference>
<dbReference type="EC" id="3.1.-.-" evidence="10"/>
<dbReference type="EMBL" id="NOJZ02000001">
    <property type="protein sequence ID" value="RDY24773.1"/>
    <property type="molecule type" value="Genomic_DNA"/>
</dbReference>
<evidence type="ECO:0000256" key="13">
    <source>
        <dbReference type="PIRSR" id="PIRSR004803-3"/>
    </source>
</evidence>
<dbReference type="GO" id="GO:0004534">
    <property type="term" value="F:5'-3' RNA exonuclease activity"/>
    <property type="evidence" value="ECO:0007669"/>
    <property type="project" value="UniProtKB-UniRule"/>
</dbReference>
<dbReference type="Pfam" id="PF17770">
    <property type="entry name" value="RNase_J_C"/>
    <property type="match status" value="1"/>
</dbReference>
<feature type="binding site" evidence="10 12">
    <location>
        <begin position="367"/>
        <end position="371"/>
    </location>
    <ligand>
        <name>substrate</name>
    </ligand>
</feature>
<dbReference type="FunFam" id="3.10.20.580:FF:000001">
    <property type="entry name" value="Ribonuclease J"/>
    <property type="match status" value="1"/>
</dbReference>
<comment type="cofactor">
    <cofactor evidence="13">
        <name>Zn(2+)</name>
        <dbReference type="ChEBI" id="CHEBI:29105"/>
    </cofactor>
    <text evidence="13">Binds 2 Zn(2+) ions per subunit. It is not clear if Zn(2+) or Mg(2+) is physiologically important.</text>
</comment>
<comment type="subunit">
    <text evidence="10">Homodimer, may be a subunit of the RNA degradosome.</text>
</comment>
<dbReference type="Pfam" id="PF00753">
    <property type="entry name" value="Lactamase_B"/>
    <property type="match status" value="1"/>
</dbReference>
<dbReference type="PROSITE" id="PS01292">
    <property type="entry name" value="UPF0036"/>
    <property type="match status" value="1"/>
</dbReference>
<evidence type="ECO:0000256" key="9">
    <source>
        <dbReference type="ARBA" id="ARBA00022884"/>
    </source>
</evidence>
<dbReference type="Gene3D" id="3.40.50.10710">
    <property type="entry name" value="Metallo-hydrolase/oxidoreductase"/>
    <property type="match status" value="1"/>
</dbReference>
<dbReference type="InterPro" id="IPR055132">
    <property type="entry name" value="RNase_J_b_CASP"/>
</dbReference>
<evidence type="ECO:0000256" key="12">
    <source>
        <dbReference type="PIRSR" id="PIRSR004803-2"/>
    </source>
</evidence>
<keyword evidence="5 10" id="KW-0255">Endonuclease</keyword>
<evidence type="ECO:0000259" key="14">
    <source>
        <dbReference type="SMART" id="SM00849"/>
    </source>
</evidence>
<comment type="subcellular location">
    <subcellularLocation>
        <location evidence="1 10">Cytoplasm</location>
    </subcellularLocation>
</comment>
<feature type="binding site" evidence="13">
    <location>
        <position position="53"/>
    </location>
    <ligand>
        <name>Ca(2+)</name>
        <dbReference type="ChEBI" id="CHEBI:29108"/>
    </ligand>
</feature>
<sequence>MQLFKKNTNKIKVMALGGLNEIGKNMTVVEYKDEIIVIDAGLSFPEDEMLGVDIVIPDITYLVKNKDKIKGIFITHGHEDHIGALPYILKKINVPIYGSRLSIGLIQVKLKEHKLNSVKLNVVTPRQVIKLTNMSVEFIKNNHSIPDACSIAVHTDQGIIYHTGDFKIDLTPIDGDVMDIHRICELSKSGVLLMLADSTNVERAGYTMSEKTVGAGLDDLFRKANGSRIIVATFASNIHRLQQIINMAEKFNRKVAVSGRSMVNVVGVARELGYLDISDDVLIDLNDLSKYEDSELVIITTGTQGEPMSALARMASSEHKKVEIKRGDLIIISAHPIPGNEKLISKVINFLFEKGAEVVYNDIADIHVSGHASQEELKLMQRLVKPKFFMPAHGEYRMLKRHAELAEELGMPSQNIFVMQTGEVLELDKNSAKVAGHIPTGNVLVDGLGVGDVGNIVLRDRKHLSEDGLMIVVVTISKEDGKVLAGPDIISRGFVYVRESEDLMDGAKYVIKQVLKECEEKNIKEWAYLKNNIKENLKEYLYVKTKRNPMILPIIMEV</sequence>
<dbReference type="Gene3D" id="3.10.20.580">
    <property type="match status" value="1"/>
</dbReference>
<dbReference type="Pfam" id="PF22505">
    <property type="entry name" value="RNase_J_b_CASP"/>
    <property type="match status" value="1"/>
</dbReference>
<evidence type="ECO:0000256" key="2">
    <source>
        <dbReference type="ARBA" id="ARBA00022490"/>
    </source>
</evidence>
<dbReference type="InterPro" id="IPR041636">
    <property type="entry name" value="RNase_J_C"/>
</dbReference>
<evidence type="ECO:0000256" key="7">
    <source>
        <dbReference type="ARBA" id="ARBA00022833"/>
    </source>
</evidence>
<comment type="cofactor">
    <cofactor evidence="13">
        <name>Ca(2+)</name>
        <dbReference type="ChEBI" id="CHEBI:29108"/>
    </cofactor>
    <text evidence="13">Binds 1 Ca(2+) cation per subunit. Seen in 1 crystal structure, it is not clear if it is physiologically important.</text>
</comment>
<dbReference type="Proteomes" id="UP000243494">
    <property type="component" value="Unassembled WGS sequence"/>
</dbReference>
<dbReference type="GO" id="GO:0005737">
    <property type="term" value="C:cytoplasm"/>
    <property type="evidence" value="ECO:0007669"/>
    <property type="project" value="UniProtKB-SubCell"/>
</dbReference>
<dbReference type="GO" id="GO:0008270">
    <property type="term" value="F:zinc ion binding"/>
    <property type="evidence" value="ECO:0007669"/>
    <property type="project" value="InterPro"/>
</dbReference>
<keyword evidence="6 10" id="KW-0378">Hydrolase</keyword>
<organism evidence="15 16">
    <name type="scientific">Romboutsia maritimum</name>
    <dbReference type="NCBI Taxonomy" id="2020948"/>
    <lineage>
        <taxon>Bacteria</taxon>
        <taxon>Bacillati</taxon>
        <taxon>Bacillota</taxon>
        <taxon>Clostridia</taxon>
        <taxon>Peptostreptococcales</taxon>
        <taxon>Peptostreptococcaceae</taxon>
        <taxon>Romboutsia</taxon>
    </lineage>
</organism>
<dbReference type="PIRSF" id="PIRSF004803">
    <property type="entry name" value="RnjA"/>
    <property type="match status" value="1"/>
</dbReference>
<keyword evidence="10" id="KW-0698">rRNA processing</keyword>
<dbReference type="Gene3D" id="3.60.15.10">
    <property type="entry name" value="Ribonuclease Z/Hydroxyacylglutathione hydrolase-like"/>
    <property type="match status" value="1"/>
</dbReference>
<dbReference type="SMART" id="SM00849">
    <property type="entry name" value="Lactamase_B"/>
    <property type="match status" value="1"/>
</dbReference>
<dbReference type="NCBIfam" id="TIGR00649">
    <property type="entry name" value="MG423"/>
    <property type="match status" value="1"/>
</dbReference>
<feature type="domain" description="Metallo-beta-lactamase" evidence="14">
    <location>
        <begin position="23"/>
        <end position="217"/>
    </location>
</feature>
<proteinExistence type="inferred from homology"/>
<feature type="binding site" evidence="13">
    <location>
        <position position="81"/>
    </location>
    <ligand>
        <name>Zn(2+)</name>
        <dbReference type="ChEBI" id="CHEBI:29105"/>
        <label>1</label>
        <note>catalytic</note>
    </ligand>
</feature>
<dbReference type="RefSeq" id="WP_095404867.1">
    <property type="nucleotide sequence ID" value="NZ_NOJZ02000001.1"/>
</dbReference>
<evidence type="ECO:0000256" key="5">
    <source>
        <dbReference type="ARBA" id="ARBA00022759"/>
    </source>
</evidence>
<dbReference type="GO" id="GO:0004521">
    <property type="term" value="F:RNA endonuclease activity"/>
    <property type="evidence" value="ECO:0007669"/>
    <property type="project" value="UniProtKB-UniRule"/>
</dbReference>
<keyword evidence="4 13" id="KW-0479">Metal-binding</keyword>
<accession>A0A371IWB2</accession>